<evidence type="ECO:0000256" key="1">
    <source>
        <dbReference type="SAM" id="MobiDB-lite"/>
    </source>
</evidence>
<dbReference type="Proteomes" id="UP000053342">
    <property type="component" value="Unassembled WGS sequence"/>
</dbReference>
<dbReference type="PANTHER" id="PTHR46729">
    <property type="entry name" value="LEUKOCYTE RECEPTOR CLUSTER MEMBER 9"/>
    <property type="match status" value="1"/>
</dbReference>
<dbReference type="AlphaFoldDB" id="A0A0D2DMS8"/>
<dbReference type="RefSeq" id="XP_016264006.1">
    <property type="nucleotide sequence ID" value="XM_016405800.1"/>
</dbReference>
<dbReference type="PANTHER" id="PTHR46729:SF1">
    <property type="entry name" value="LEUKOCYTE RECEPTOR CLUSTER MEMBER 9"/>
    <property type="match status" value="1"/>
</dbReference>
<reference evidence="3 4" key="1">
    <citation type="submission" date="2015-01" db="EMBL/GenBank/DDBJ databases">
        <title>The Genome Sequence of Exophiala oligosperma CBS72588.</title>
        <authorList>
            <consortium name="The Broad Institute Genomics Platform"/>
            <person name="Cuomo C."/>
            <person name="de Hoog S."/>
            <person name="Gorbushina A."/>
            <person name="Stielow B."/>
            <person name="Teixiera M."/>
            <person name="Abouelleil A."/>
            <person name="Chapman S.B."/>
            <person name="Priest M."/>
            <person name="Young S.K."/>
            <person name="Wortman J."/>
            <person name="Nusbaum C."/>
            <person name="Birren B."/>
        </authorList>
    </citation>
    <scope>NUCLEOTIDE SEQUENCE [LARGE SCALE GENOMIC DNA]</scope>
    <source>
        <strain evidence="3 4">CBS 72588</strain>
    </source>
</reference>
<protein>
    <recommendedName>
        <fullName evidence="2">MJ1316 RNA cyclic group end recognition domain-containing protein</fullName>
    </recommendedName>
</protein>
<dbReference type="EMBL" id="KN847335">
    <property type="protein sequence ID" value="KIW43790.1"/>
    <property type="molecule type" value="Genomic_DNA"/>
</dbReference>
<feature type="domain" description="MJ1316 RNA cyclic group end recognition" evidence="2">
    <location>
        <begin position="76"/>
        <end position="149"/>
    </location>
</feature>
<dbReference type="Pfam" id="PF04457">
    <property type="entry name" value="MJ1316"/>
    <property type="match status" value="1"/>
</dbReference>
<dbReference type="GeneID" id="27356931"/>
<sequence>MATKFVENPPFESRTYHINRLRAIAENHLRQIAEEKLQEEFDDSRRNEELERYAKQRRRDKMRAAVPAVSASTSRMRSAQDVLDRLRWDDDLDLSKYTIGYLERFNGIQEMSAASWISEPTEDEWIPQHRIRYFKRFDDSGKQEVVWDRDNRIDRMFGSSTNKEANNDVSSKDRGEQLTQ</sequence>
<feature type="compositionally biased region" description="Polar residues" evidence="1">
    <location>
        <begin position="158"/>
        <end position="169"/>
    </location>
</feature>
<feature type="compositionally biased region" description="Basic and acidic residues" evidence="1">
    <location>
        <begin position="170"/>
        <end position="180"/>
    </location>
</feature>
<dbReference type="STRING" id="215243.A0A0D2DMS8"/>
<gene>
    <name evidence="3" type="ORF">PV06_04857</name>
</gene>
<dbReference type="EMBL" id="KN847335">
    <property type="protein sequence ID" value="KIW43791.1"/>
    <property type="molecule type" value="Genomic_DNA"/>
</dbReference>
<dbReference type="VEuPathDB" id="FungiDB:PV06_04857"/>
<dbReference type="InterPro" id="IPR040459">
    <property type="entry name" value="MJ1316"/>
</dbReference>
<dbReference type="RefSeq" id="XP_016264007.1">
    <property type="nucleotide sequence ID" value="XM_016405801.1"/>
</dbReference>
<dbReference type="RefSeq" id="XP_016264008.1">
    <property type="nucleotide sequence ID" value="XM_016405802.1"/>
</dbReference>
<accession>A0A0D2DMS8</accession>
<evidence type="ECO:0000313" key="4">
    <source>
        <dbReference type="Proteomes" id="UP000053342"/>
    </source>
</evidence>
<evidence type="ECO:0000313" key="3">
    <source>
        <dbReference type="EMBL" id="KIW43790.1"/>
    </source>
</evidence>
<dbReference type="OrthoDB" id="10263155at2759"/>
<feature type="region of interest" description="Disordered" evidence="1">
    <location>
        <begin position="156"/>
        <end position="180"/>
    </location>
</feature>
<dbReference type="HOGENOM" id="CLU_128310_0_0_1"/>
<name>A0A0D2DMS8_9EURO</name>
<dbReference type="EMBL" id="KN847335">
    <property type="protein sequence ID" value="KIW43792.1"/>
    <property type="molecule type" value="Genomic_DNA"/>
</dbReference>
<evidence type="ECO:0000259" key="2">
    <source>
        <dbReference type="Pfam" id="PF04457"/>
    </source>
</evidence>
<proteinExistence type="predicted"/>
<keyword evidence="4" id="KW-1185">Reference proteome</keyword>
<organism evidence="3 4">
    <name type="scientific">Exophiala oligosperma</name>
    <dbReference type="NCBI Taxonomy" id="215243"/>
    <lineage>
        <taxon>Eukaryota</taxon>
        <taxon>Fungi</taxon>
        <taxon>Dikarya</taxon>
        <taxon>Ascomycota</taxon>
        <taxon>Pezizomycotina</taxon>
        <taxon>Eurotiomycetes</taxon>
        <taxon>Chaetothyriomycetidae</taxon>
        <taxon>Chaetothyriales</taxon>
        <taxon>Herpotrichiellaceae</taxon>
        <taxon>Exophiala</taxon>
    </lineage>
</organism>
<dbReference type="InterPro" id="IPR042653">
    <property type="entry name" value="Leng9"/>
</dbReference>